<dbReference type="Pfam" id="PF02146">
    <property type="entry name" value="SIR2"/>
    <property type="match status" value="1"/>
</dbReference>
<dbReference type="EC" id="2.3.1.286" evidence="4"/>
<feature type="binding site" evidence="4">
    <location>
        <position position="115"/>
    </location>
    <ligand>
        <name>NAD(+)</name>
        <dbReference type="ChEBI" id="CHEBI:57540"/>
    </ligand>
</feature>
<dbReference type="PANTHER" id="PTHR11085">
    <property type="entry name" value="NAD-DEPENDENT PROTEIN DEACYLASE SIRTUIN-5, MITOCHONDRIAL-RELATED"/>
    <property type="match status" value="1"/>
</dbReference>
<comment type="catalytic activity">
    <reaction evidence="4">
        <text>N(6)-acetyl-L-lysyl-[protein] + NAD(+) + H2O = 2''-O-acetyl-ADP-D-ribose + nicotinamide + L-lysyl-[protein]</text>
        <dbReference type="Rhea" id="RHEA:43636"/>
        <dbReference type="Rhea" id="RHEA-COMP:9752"/>
        <dbReference type="Rhea" id="RHEA-COMP:10731"/>
        <dbReference type="ChEBI" id="CHEBI:15377"/>
        <dbReference type="ChEBI" id="CHEBI:17154"/>
        <dbReference type="ChEBI" id="CHEBI:29969"/>
        <dbReference type="ChEBI" id="CHEBI:57540"/>
        <dbReference type="ChEBI" id="CHEBI:61930"/>
        <dbReference type="ChEBI" id="CHEBI:83767"/>
        <dbReference type="EC" id="2.3.1.286"/>
    </reaction>
</comment>
<feature type="binding site" evidence="4 5">
    <location>
        <position position="123"/>
    </location>
    <ligand>
        <name>Zn(2+)</name>
        <dbReference type="ChEBI" id="CHEBI:29105"/>
    </ligand>
</feature>
<dbReference type="InterPro" id="IPR029035">
    <property type="entry name" value="DHS-like_NAD/FAD-binding_dom"/>
</dbReference>
<feature type="binding site" evidence="4">
    <location>
        <position position="30"/>
    </location>
    <ligand>
        <name>nicotinamide</name>
        <dbReference type="ChEBI" id="CHEBI:17154"/>
    </ligand>
</feature>
<dbReference type="HAMAP" id="MF_01968">
    <property type="entry name" value="Sirtuin_ClassU"/>
    <property type="match status" value="1"/>
</dbReference>
<evidence type="ECO:0000256" key="1">
    <source>
        <dbReference type="ARBA" id="ARBA00022490"/>
    </source>
</evidence>
<reference evidence="7 8" key="1">
    <citation type="submission" date="2015-01" db="EMBL/GenBank/DDBJ databases">
        <authorList>
            <person name="Filippidou S."/>
            <person name="Jeanneret N."/>
            <person name="Russel-Delif L."/>
            <person name="Junier T."/>
            <person name="Wunderlin T."/>
            <person name="Molina V."/>
            <person name="Johnson S.L."/>
            <person name="Davenport K.W."/>
            <person name="Chain P.S."/>
            <person name="Dorador C."/>
            <person name="Junier P."/>
        </authorList>
    </citation>
    <scope>NUCLEOTIDE SEQUENCE [LARGE SCALE GENOMIC DNA]</scope>
    <source>
        <strain evidence="7 8">Et7/4</strain>
    </source>
</reference>
<feature type="binding site" evidence="4">
    <location>
        <position position="100"/>
    </location>
    <ligand>
        <name>NAD(+)</name>
        <dbReference type="ChEBI" id="CHEBI:57540"/>
    </ligand>
</feature>
<accession>A0A0D8BT44</accession>
<feature type="binding site" evidence="4 5">
    <location>
        <position position="126"/>
    </location>
    <ligand>
        <name>Zn(2+)</name>
        <dbReference type="ChEBI" id="CHEBI:29105"/>
    </ligand>
</feature>
<dbReference type="InterPro" id="IPR028628">
    <property type="entry name" value="Sirtuin_class_U"/>
</dbReference>
<dbReference type="InterPro" id="IPR050134">
    <property type="entry name" value="NAD-dep_sirtuin_deacylases"/>
</dbReference>
<dbReference type="GO" id="GO:0008270">
    <property type="term" value="F:zinc ion binding"/>
    <property type="evidence" value="ECO:0007669"/>
    <property type="project" value="UniProtKB-UniRule"/>
</dbReference>
<comment type="similarity">
    <text evidence="4">Belongs to the sirtuin family. Class U subfamily.</text>
</comment>
<feature type="binding site" evidence="4">
    <location>
        <position position="99"/>
    </location>
    <ligand>
        <name>NAD(+)</name>
        <dbReference type="ChEBI" id="CHEBI:57540"/>
    </ligand>
</feature>
<protein>
    <recommendedName>
        <fullName evidence="4">NAD-dependent protein deacetylase</fullName>
        <ecNumber evidence="4">2.3.1.286</ecNumber>
    </recommendedName>
    <alternativeName>
        <fullName evidence="4">Regulatory protein SIR2 homolog</fullName>
    </alternativeName>
</protein>
<name>A0A0D8BT44_GEOKU</name>
<dbReference type="NCBIfam" id="NF001753">
    <property type="entry name" value="PRK00481.1-3"/>
    <property type="match status" value="1"/>
</dbReference>
<dbReference type="Gene3D" id="3.40.50.1220">
    <property type="entry name" value="TPP-binding domain"/>
    <property type="match status" value="1"/>
</dbReference>
<dbReference type="OrthoDB" id="9800582at2"/>
<keyword evidence="2 4" id="KW-0808">Transferase</keyword>
<dbReference type="AlphaFoldDB" id="A0A0D8BT44"/>
<dbReference type="InterPro" id="IPR026591">
    <property type="entry name" value="Sirtuin_cat_small_dom_sf"/>
</dbReference>
<feature type="binding site" evidence="4 5">
    <location>
        <position position="144"/>
    </location>
    <ligand>
        <name>Zn(2+)</name>
        <dbReference type="ChEBI" id="CHEBI:29105"/>
    </ligand>
</feature>
<feature type="binding site" evidence="4">
    <location>
        <position position="226"/>
    </location>
    <ligand>
        <name>NAD(+)</name>
        <dbReference type="ChEBI" id="CHEBI:57540"/>
    </ligand>
</feature>
<dbReference type="Gene3D" id="3.30.1600.10">
    <property type="entry name" value="SIR2/SIRT2 'Small Domain"/>
    <property type="match status" value="1"/>
</dbReference>
<comment type="cofactor">
    <cofactor evidence="4">
        <name>Zn(2+)</name>
        <dbReference type="ChEBI" id="CHEBI:29105"/>
    </cofactor>
    <text evidence="4">Binds 1 zinc ion per subunit.</text>
</comment>
<evidence type="ECO:0000256" key="5">
    <source>
        <dbReference type="PROSITE-ProRule" id="PRU00236"/>
    </source>
</evidence>
<proteinExistence type="inferred from homology"/>
<feature type="binding site" evidence="4">
    <location>
        <position position="207"/>
    </location>
    <ligand>
        <name>NAD(+)</name>
        <dbReference type="ChEBI" id="CHEBI:57540"/>
    </ligand>
</feature>
<feature type="binding site" evidence="4">
    <location>
        <position position="183"/>
    </location>
    <ligand>
        <name>NAD(+)</name>
        <dbReference type="ChEBI" id="CHEBI:57540"/>
    </ligand>
</feature>
<organism evidence="7 8">
    <name type="scientific">Geobacillus kaustophilus</name>
    <dbReference type="NCBI Taxonomy" id="1462"/>
    <lineage>
        <taxon>Bacteria</taxon>
        <taxon>Bacillati</taxon>
        <taxon>Bacillota</taxon>
        <taxon>Bacilli</taxon>
        <taxon>Bacillales</taxon>
        <taxon>Anoxybacillaceae</taxon>
        <taxon>Geobacillus</taxon>
        <taxon>Geobacillus thermoleovorans group</taxon>
    </lineage>
</organism>
<evidence type="ECO:0000256" key="4">
    <source>
        <dbReference type="HAMAP-Rule" id="MF_01968"/>
    </source>
</evidence>
<evidence type="ECO:0000313" key="7">
    <source>
        <dbReference type="EMBL" id="KJE26567.1"/>
    </source>
</evidence>
<feature type="binding site" evidence="4">
    <location>
        <position position="97"/>
    </location>
    <ligand>
        <name>NAD(+)</name>
        <dbReference type="ChEBI" id="CHEBI:57540"/>
    </ligand>
</feature>
<feature type="active site" description="Proton acceptor" evidence="4 5">
    <location>
        <position position="115"/>
    </location>
</feature>
<feature type="binding site" evidence="4 5">
    <location>
        <position position="142"/>
    </location>
    <ligand>
        <name>Zn(2+)</name>
        <dbReference type="ChEBI" id="CHEBI:29105"/>
    </ligand>
</feature>
<evidence type="ECO:0000256" key="2">
    <source>
        <dbReference type="ARBA" id="ARBA00022679"/>
    </source>
</evidence>
<dbReference type="RefSeq" id="WP_044731178.1">
    <property type="nucleotide sequence ID" value="NZ_JYBP01000003.1"/>
</dbReference>
<dbReference type="PROSITE" id="PS50305">
    <property type="entry name" value="SIRTUIN"/>
    <property type="match status" value="1"/>
</dbReference>
<dbReference type="InterPro" id="IPR026590">
    <property type="entry name" value="Ssirtuin_cat_dom"/>
</dbReference>
<keyword evidence="4 5" id="KW-0862">Zinc</keyword>
<keyword evidence="1 4" id="KW-0963">Cytoplasm</keyword>
<comment type="subcellular location">
    <subcellularLocation>
        <location evidence="4">Cytoplasm</location>
    </subcellularLocation>
</comment>
<comment type="function">
    <text evidence="4">NAD-dependent protein deacetylase which modulates the activities of several enzymes which are inactive in their acetylated form.</text>
</comment>
<dbReference type="GO" id="GO:0005737">
    <property type="term" value="C:cytoplasm"/>
    <property type="evidence" value="ECO:0007669"/>
    <property type="project" value="UniProtKB-SubCell"/>
</dbReference>
<feature type="binding site" evidence="4">
    <location>
        <position position="99"/>
    </location>
    <ligand>
        <name>nicotinamide</name>
        <dbReference type="ChEBI" id="CHEBI:17154"/>
    </ligand>
</feature>
<comment type="caution">
    <text evidence="4">Lacks conserved residue(s) required for the propagation of feature annotation.</text>
</comment>
<dbReference type="PATRIC" id="fig|1462.6.peg.1196"/>
<dbReference type="PANTHER" id="PTHR11085:SF10">
    <property type="entry name" value="NAD-DEPENDENT PROTEIN DEACYLASE SIRTUIN-5, MITOCHONDRIAL-RELATED"/>
    <property type="match status" value="1"/>
</dbReference>
<feature type="binding site" evidence="4">
    <location>
        <position position="100"/>
    </location>
    <ligand>
        <name>nicotinamide</name>
        <dbReference type="ChEBI" id="CHEBI:17154"/>
    </ligand>
</feature>
<dbReference type="EMBL" id="JYBP01000003">
    <property type="protein sequence ID" value="KJE26567.1"/>
    <property type="molecule type" value="Genomic_DNA"/>
</dbReference>
<feature type="binding site" evidence="4">
    <location>
        <position position="182"/>
    </location>
    <ligand>
        <name>NAD(+)</name>
        <dbReference type="ChEBI" id="CHEBI:57540"/>
    </ligand>
</feature>
<gene>
    <name evidence="4 7" type="primary">cobB</name>
    <name evidence="7" type="ORF">LG52_1025</name>
</gene>
<dbReference type="Proteomes" id="UP000032522">
    <property type="component" value="Unassembled WGS sequence"/>
</dbReference>
<dbReference type="GO" id="GO:0017136">
    <property type="term" value="F:histone deacetylase activity, NAD-dependent"/>
    <property type="evidence" value="ECO:0007669"/>
    <property type="project" value="TreeGrafter"/>
</dbReference>
<feature type="binding site" evidence="4">
    <location>
        <position position="30"/>
    </location>
    <ligand>
        <name>NAD(+)</name>
        <dbReference type="ChEBI" id="CHEBI:57540"/>
    </ligand>
</feature>
<sequence>MTIASWLATSRRTVVLTGAGMSTESGLPDFRSPRTGLWARFNPSELATVEALHHRRESFVEFYQYRIRTLQECQPHDGHRLLADWERRGLVHTIITQNVDGFHQEAGSQRVIELHGSLRTVHCQRCGQSKPSFVYLHGIWTCECGGVLRPSVVLFGEPLPEKAIDQAWKAARQADLFVVLGSSLQVSPANQLPIVAKRSGAKLVIINWEPTELDDLANAIIHQRKIGEVLNELNEQLTEVNG</sequence>
<dbReference type="GO" id="GO:0070403">
    <property type="term" value="F:NAD+ binding"/>
    <property type="evidence" value="ECO:0007669"/>
    <property type="project" value="UniProtKB-UniRule"/>
</dbReference>
<keyword evidence="4 5" id="KW-0479">Metal-binding</keyword>
<feature type="binding site" evidence="4">
    <location>
        <position position="23"/>
    </location>
    <ligand>
        <name>NAD(+)</name>
        <dbReference type="ChEBI" id="CHEBI:57540"/>
    </ligand>
</feature>
<feature type="binding site" evidence="4">
    <location>
        <position position="19"/>
    </location>
    <ligand>
        <name>NAD(+)</name>
        <dbReference type="ChEBI" id="CHEBI:57540"/>
    </ligand>
</feature>
<dbReference type="InterPro" id="IPR003000">
    <property type="entry name" value="Sirtuin"/>
</dbReference>
<keyword evidence="3 4" id="KW-0520">NAD</keyword>
<evidence type="ECO:0000313" key="8">
    <source>
        <dbReference type="Proteomes" id="UP000032522"/>
    </source>
</evidence>
<feature type="domain" description="Deacetylase sirtuin-type" evidence="6">
    <location>
        <begin position="1"/>
        <end position="242"/>
    </location>
</feature>
<comment type="caution">
    <text evidence="7">The sequence shown here is derived from an EMBL/GenBank/DDBJ whole genome shotgun (WGS) entry which is preliminary data.</text>
</comment>
<feature type="binding site" evidence="4">
    <location>
        <position position="31"/>
    </location>
    <ligand>
        <name>NAD(+)</name>
        <dbReference type="ChEBI" id="CHEBI:57540"/>
    </ligand>
</feature>
<evidence type="ECO:0000256" key="3">
    <source>
        <dbReference type="ARBA" id="ARBA00023027"/>
    </source>
</evidence>
<dbReference type="SUPFAM" id="SSF52467">
    <property type="entry name" value="DHS-like NAD/FAD-binding domain"/>
    <property type="match status" value="1"/>
</dbReference>
<evidence type="ECO:0000259" key="6">
    <source>
        <dbReference type="PROSITE" id="PS50305"/>
    </source>
</evidence>